<accession>A0A4R5AZ68</accession>
<dbReference type="Gene3D" id="3.90.550.10">
    <property type="entry name" value="Spore Coat Polysaccharide Biosynthesis Protein SpsA, Chain A"/>
    <property type="match status" value="1"/>
</dbReference>
<dbReference type="AlphaFoldDB" id="A0A4R5AZ68"/>
<dbReference type="OrthoDB" id="597270at2"/>
<dbReference type="GO" id="GO:0016740">
    <property type="term" value="F:transferase activity"/>
    <property type="evidence" value="ECO:0007669"/>
    <property type="project" value="UniProtKB-KW"/>
</dbReference>
<dbReference type="SUPFAM" id="SSF53448">
    <property type="entry name" value="Nucleotide-diphospho-sugar transferases"/>
    <property type="match status" value="1"/>
</dbReference>
<dbReference type="EMBL" id="SMFM01000004">
    <property type="protein sequence ID" value="TDD75962.1"/>
    <property type="molecule type" value="Genomic_DNA"/>
</dbReference>
<keyword evidence="2" id="KW-0808">Transferase</keyword>
<gene>
    <name evidence="2" type="ORF">E0F89_10395</name>
</gene>
<dbReference type="InterPro" id="IPR001173">
    <property type="entry name" value="Glyco_trans_2-like"/>
</dbReference>
<dbReference type="CDD" id="cd00761">
    <property type="entry name" value="Glyco_tranf_GTA_type"/>
    <property type="match status" value="1"/>
</dbReference>
<dbReference type="InterPro" id="IPR050834">
    <property type="entry name" value="Glycosyltransf_2"/>
</dbReference>
<dbReference type="Pfam" id="PF00535">
    <property type="entry name" value="Glycos_transf_2"/>
    <property type="match status" value="1"/>
</dbReference>
<sequence>MSNNSKVTIIMATYNRAHFIEETLLSIQKQTFSEWECLIIDDGGSDNTKEVIAEILIEDKRFQFLKRPDIYVKGLSGCRNYGLDLAKGEYIIFFDDDDIVHPQNLECCVDELSTKDISFCRYIRDAFFGDFDYAFDYSKTYTSFYIDKKDVEKMLRNELQFNSCAIMWKSGCFERNRFAENLMYCEDWELYSRIVSSGYSGISIAKSLFFGRKHPESMTGEFYRNDPVRRESFTEAILLVLQSLKEKKLLTYSLKRYFIAIAIEFKEYNLYKKTLNILELPTFEKMKWQIFYTILPLRLKVYQMKKVLKKKIN</sequence>
<proteinExistence type="predicted"/>
<dbReference type="InterPro" id="IPR029044">
    <property type="entry name" value="Nucleotide-diphossugar_trans"/>
</dbReference>
<evidence type="ECO:0000313" key="3">
    <source>
        <dbReference type="Proteomes" id="UP000295278"/>
    </source>
</evidence>
<reference evidence="2 3" key="1">
    <citation type="submission" date="2019-03" db="EMBL/GenBank/DDBJ databases">
        <title>Flavobacterium AT-3-2 sp. nov., isolated from arctic soil.</title>
        <authorList>
            <person name="Chaudhary D.K."/>
        </authorList>
    </citation>
    <scope>NUCLEOTIDE SEQUENCE [LARGE SCALE GENOMIC DNA]</scope>
    <source>
        <strain evidence="2 3">AT-3-2</strain>
    </source>
</reference>
<organism evidence="2 3">
    <name type="scientific">Flavobacterium caseinilyticum</name>
    <dbReference type="NCBI Taxonomy" id="2541732"/>
    <lineage>
        <taxon>Bacteria</taxon>
        <taxon>Pseudomonadati</taxon>
        <taxon>Bacteroidota</taxon>
        <taxon>Flavobacteriia</taxon>
        <taxon>Flavobacteriales</taxon>
        <taxon>Flavobacteriaceae</taxon>
        <taxon>Flavobacterium</taxon>
    </lineage>
</organism>
<feature type="domain" description="Glycosyltransferase 2-like" evidence="1">
    <location>
        <begin position="8"/>
        <end position="150"/>
    </location>
</feature>
<dbReference type="Proteomes" id="UP000295278">
    <property type="component" value="Unassembled WGS sequence"/>
</dbReference>
<dbReference type="PANTHER" id="PTHR43685:SF2">
    <property type="entry name" value="GLYCOSYLTRANSFERASE 2-LIKE DOMAIN-CONTAINING PROTEIN"/>
    <property type="match status" value="1"/>
</dbReference>
<dbReference type="RefSeq" id="WP_131909712.1">
    <property type="nucleotide sequence ID" value="NZ_SMFM01000004.1"/>
</dbReference>
<dbReference type="PANTHER" id="PTHR43685">
    <property type="entry name" value="GLYCOSYLTRANSFERASE"/>
    <property type="match status" value="1"/>
</dbReference>
<comment type="caution">
    <text evidence="2">The sequence shown here is derived from an EMBL/GenBank/DDBJ whole genome shotgun (WGS) entry which is preliminary data.</text>
</comment>
<evidence type="ECO:0000313" key="2">
    <source>
        <dbReference type="EMBL" id="TDD75962.1"/>
    </source>
</evidence>
<keyword evidence="3" id="KW-1185">Reference proteome</keyword>
<name>A0A4R5AZ68_9FLAO</name>
<evidence type="ECO:0000259" key="1">
    <source>
        <dbReference type="Pfam" id="PF00535"/>
    </source>
</evidence>
<protein>
    <submittedName>
        <fullName evidence="2">Glycosyltransferase family 2 protein</fullName>
    </submittedName>
</protein>